<organism evidence="2 3">
    <name type="scientific">Actinoplanes awajinensis subsp. mycoplanecinus</name>
    <dbReference type="NCBI Taxonomy" id="135947"/>
    <lineage>
        <taxon>Bacteria</taxon>
        <taxon>Bacillati</taxon>
        <taxon>Actinomycetota</taxon>
        <taxon>Actinomycetes</taxon>
        <taxon>Micromonosporales</taxon>
        <taxon>Micromonosporaceae</taxon>
        <taxon>Actinoplanes</taxon>
    </lineage>
</organism>
<name>A0A101JAZ4_9ACTN</name>
<protein>
    <recommendedName>
        <fullName evidence="1">STAS domain-containing protein</fullName>
    </recommendedName>
</protein>
<dbReference type="InterPro" id="IPR050267">
    <property type="entry name" value="Anti-sigma-factor_SerPK"/>
</dbReference>
<feature type="domain" description="STAS" evidence="1">
    <location>
        <begin position="1"/>
        <end position="87"/>
    </location>
</feature>
<evidence type="ECO:0000313" key="3">
    <source>
        <dbReference type="Proteomes" id="UP000053244"/>
    </source>
</evidence>
<dbReference type="EMBL" id="LLZH01000331">
    <property type="protein sequence ID" value="KUL23449.1"/>
    <property type="molecule type" value="Genomic_DNA"/>
</dbReference>
<dbReference type="InterPro" id="IPR002645">
    <property type="entry name" value="STAS_dom"/>
</dbReference>
<dbReference type="SUPFAM" id="SSF55874">
    <property type="entry name" value="ATPase domain of HSP90 chaperone/DNA topoisomerase II/histidine kinase"/>
    <property type="match status" value="1"/>
</dbReference>
<evidence type="ECO:0000259" key="1">
    <source>
        <dbReference type="PROSITE" id="PS50801"/>
    </source>
</evidence>
<reference evidence="2 3" key="1">
    <citation type="submission" date="2015-10" db="EMBL/GenBank/DDBJ databases">
        <authorList>
            <person name="Gilbert D.G."/>
        </authorList>
    </citation>
    <scope>NUCLEOTIDE SEQUENCE [LARGE SCALE GENOMIC DNA]</scope>
    <source>
        <strain evidence="2 3">NRRL B-16712</strain>
    </source>
</reference>
<keyword evidence="3" id="KW-1185">Reference proteome</keyword>
<evidence type="ECO:0000313" key="2">
    <source>
        <dbReference type="EMBL" id="KUL23449.1"/>
    </source>
</evidence>
<dbReference type="InterPro" id="IPR036890">
    <property type="entry name" value="HATPase_C_sf"/>
</dbReference>
<dbReference type="Proteomes" id="UP000053244">
    <property type="component" value="Unassembled WGS sequence"/>
</dbReference>
<dbReference type="PANTHER" id="PTHR35526">
    <property type="entry name" value="ANTI-SIGMA-F FACTOR RSBW-RELATED"/>
    <property type="match status" value="1"/>
</dbReference>
<dbReference type="Gene3D" id="3.30.750.24">
    <property type="entry name" value="STAS domain"/>
    <property type="match status" value="1"/>
</dbReference>
<proteinExistence type="predicted"/>
<dbReference type="PROSITE" id="PS50801">
    <property type="entry name" value="STAS"/>
    <property type="match status" value="1"/>
</dbReference>
<dbReference type="CDD" id="cd16936">
    <property type="entry name" value="HATPase_RsbW-like"/>
    <property type="match status" value="1"/>
</dbReference>
<comment type="caution">
    <text evidence="2">The sequence shown here is derived from an EMBL/GenBank/DDBJ whole genome shotgun (WGS) entry which is preliminary data.</text>
</comment>
<accession>A0A101JAZ4</accession>
<dbReference type="AlphaFoldDB" id="A0A101JAZ4"/>
<sequence length="242" mass="25506">MERDLASGITTVRLVGELGRANVATVRTAVGKAAAECPAAVIVDLAALRPTGDPPLDVFAMTTHQAQSEWGVPVLLCAATPEIRQRLGPLRNFVALYDQHAQAAVAVLAYVPRRVCGHFMPVPANVAAARSLVGEACLSWGLVHLQETSRLITSELVSNAIVHAATELDLVIAYTGRYLRIAVQDGSPVTPLVAGKPPPTSAVMLPGTGRGLRVVGATAAHWGVTKIPSGKIVWALLLAYRY</sequence>
<dbReference type="InterPro" id="IPR036513">
    <property type="entry name" value="STAS_dom_sf"/>
</dbReference>
<dbReference type="Gene3D" id="3.30.565.10">
    <property type="entry name" value="Histidine kinase-like ATPase, C-terminal domain"/>
    <property type="match status" value="1"/>
</dbReference>
<dbReference type="PANTHER" id="PTHR35526:SF3">
    <property type="entry name" value="ANTI-SIGMA-F FACTOR RSBW"/>
    <property type="match status" value="1"/>
</dbReference>
<dbReference type="SUPFAM" id="SSF52091">
    <property type="entry name" value="SpoIIaa-like"/>
    <property type="match status" value="1"/>
</dbReference>
<gene>
    <name evidence="2" type="ORF">ADL15_45540</name>
</gene>